<accession>A0A8C0I688</accession>
<reference evidence="2" key="1">
    <citation type="submission" date="2023-09" db="UniProtKB">
        <authorList>
            <consortium name="Ensembl"/>
        </authorList>
    </citation>
    <scope>IDENTIFICATION</scope>
</reference>
<dbReference type="GeneTree" id="ENSGT00910000144363"/>
<dbReference type="InterPro" id="IPR021072">
    <property type="entry name" value="MAGE_N"/>
</dbReference>
<dbReference type="SMART" id="SM01373">
    <property type="entry name" value="MAGE"/>
    <property type="match status" value="1"/>
</dbReference>
<dbReference type="Pfam" id="PF12440">
    <property type="entry name" value="MAGE_N"/>
    <property type="match status" value="1"/>
</dbReference>
<dbReference type="Gene3D" id="1.10.10.1210">
    <property type="entry name" value="MAGE homology domain, winged helix WH2 motif"/>
    <property type="match status" value="1"/>
</dbReference>
<sequence>MSELRQPEADLQAPVQAQGPVEAQLFGAAGEEAASPSSSSSPVAPSFSACAESLPQEALTVLMADLVAFLLLKYRTKEQFSKVEMLNMVLRDHRDHFPVVFSRASKCMQLVFGVDVKEVHPHECTYVLVPTLGLTCDAVLSDGQSMPKAGLLVLILCQITVDGDRAPEEEVWELLSLRGVYAGKQHCIYGEPRELLTKVWVQEGYLEYRQVPLCDPARYEFLWGPRAHAETSKWQVLEHLLRVSGWDPRSFPSLCAEAVSDEEEGA</sequence>
<organism evidence="2">
    <name type="scientific">Balaenoptera musculus</name>
    <name type="common">Blue whale</name>
    <dbReference type="NCBI Taxonomy" id="9771"/>
    <lineage>
        <taxon>Eukaryota</taxon>
        <taxon>Metazoa</taxon>
        <taxon>Chordata</taxon>
        <taxon>Craniata</taxon>
        <taxon>Vertebrata</taxon>
        <taxon>Euteleostomi</taxon>
        <taxon>Mammalia</taxon>
        <taxon>Eutheria</taxon>
        <taxon>Laurasiatheria</taxon>
        <taxon>Artiodactyla</taxon>
        <taxon>Whippomorpha</taxon>
        <taxon>Cetacea</taxon>
        <taxon>Mysticeti</taxon>
        <taxon>Balaenopteridae</taxon>
        <taxon>Balaenoptera</taxon>
    </lineage>
</organism>
<dbReference type="Ensembl" id="ENSBMST00010032507.1">
    <property type="protein sequence ID" value="ENSBMSP00010029537.1"/>
    <property type="gene ID" value="ENSBMSG00010021410.1"/>
</dbReference>
<evidence type="ECO:0000259" key="1">
    <source>
        <dbReference type="PROSITE" id="PS50838"/>
    </source>
</evidence>
<feature type="domain" description="MAGE" evidence="1">
    <location>
        <begin position="59"/>
        <end position="258"/>
    </location>
</feature>
<dbReference type="GO" id="GO:0005634">
    <property type="term" value="C:nucleus"/>
    <property type="evidence" value="ECO:0007669"/>
    <property type="project" value="TreeGrafter"/>
</dbReference>
<dbReference type="Pfam" id="PF01454">
    <property type="entry name" value="MAGE"/>
    <property type="match status" value="1"/>
</dbReference>
<dbReference type="AlphaFoldDB" id="A0A8C0I688"/>
<dbReference type="PANTHER" id="PTHR11736">
    <property type="entry name" value="MELANOMA-ASSOCIATED ANTIGEN MAGE ANTIGEN"/>
    <property type="match status" value="1"/>
</dbReference>
<dbReference type="OMA" id="IMQNEDL"/>
<dbReference type="FunFam" id="1.10.10.1210:FF:000001">
    <property type="entry name" value="melanoma-associated antigen D1"/>
    <property type="match status" value="1"/>
</dbReference>
<protein>
    <submittedName>
        <fullName evidence="4">Melanoma-associated antigen 10-like</fullName>
    </submittedName>
</protein>
<evidence type="ECO:0000313" key="4">
    <source>
        <dbReference type="RefSeq" id="XP_036695241.1"/>
    </source>
</evidence>
<dbReference type="InterPro" id="IPR037445">
    <property type="entry name" value="MAGE"/>
</dbReference>
<keyword evidence="3" id="KW-1185">Reference proteome</keyword>
<dbReference type="Gene3D" id="1.10.10.1200">
    <property type="entry name" value="MAGE homology domain, winged helix WH1 motif"/>
    <property type="match status" value="1"/>
</dbReference>
<evidence type="ECO:0000313" key="3">
    <source>
        <dbReference type="Proteomes" id="UP000694857"/>
    </source>
</evidence>
<name>A0A8C0I688_BALMU</name>
<dbReference type="GeneID" id="118888397"/>
<dbReference type="PANTHER" id="PTHR11736:SF81">
    <property type="entry name" value="MAGE DOMAIN-CONTAINING PROTEIN"/>
    <property type="match status" value="1"/>
</dbReference>
<dbReference type="InterPro" id="IPR002190">
    <property type="entry name" value="MHD_dom"/>
</dbReference>
<dbReference type="KEGG" id="bmus:118888397"/>
<dbReference type="PROSITE" id="PS50838">
    <property type="entry name" value="MAGE"/>
    <property type="match status" value="1"/>
</dbReference>
<gene>
    <name evidence="4" type="primary">LOC118888397</name>
</gene>
<reference evidence="4" key="2">
    <citation type="submission" date="2025-04" db="UniProtKB">
        <authorList>
            <consortium name="RefSeq"/>
        </authorList>
    </citation>
    <scope>IDENTIFICATION</scope>
    <source>
        <tissue evidence="4">Epidermis and Blubber</tissue>
    </source>
</reference>
<proteinExistence type="predicted"/>
<dbReference type="FunFam" id="1.10.10.1200:FF:000007">
    <property type="entry name" value="Melanoma-associated antigen C2"/>
    <property type="match status" value="1"/>
</dbReference>
<dbReference type="GO" id="GO:0000122">
    <property type="term" value="P:negative regulation of transcription by RNA polymerase II"/>
    <property type="evidence" value="ECO:0007669"/>
    <property type="project" value="TreeGrafter"/>
</dbReference>
<dbReference type="Proteomes" id="UP000694857">
    <property type="component" value="Chromosome X"/>
</dbReference>
<evidence type="ECO:0000313" key="2">
    <source>
        <dbReference type="Ensembl" id="ENSBMSP00010029537.1"/>
    </source>
</evidence>
<dbReference type="RefSeq" id="XP_036695241.1">
    <property type="nucleotide sequence ID" value="XM_036839346.1"/>
</dbReference>
<dbReference type="OrthoDB" id="9666086at2759"/>
<dbReference type="InterPro" id="IPR041899">
    <property type="entry name" value="MAGE_WH2"/>
</dbReference>
<dbReference type="InterPro" id="IPR041898">
    <property type="entry name" value="MAGE_WH1"/>
</dbReference>